<evidence type="ECO:0000313" key="2">
    <source>
        <dbReference type="Proteomes" id="UP000676386"/>
    </source>
</evidence>
<name>A0ABS5ISI2_9BACT</name>
<comment type="caution">
    <text evidence="1">The sequence shown here is derived from an EMBL/GenBank/DDBJ whole genome shotgun (WGS) entry which is preliminary data.</text>
</comment>
<dbReference type="RefSeq" id="WP_211970967.1">
    <property type="nucleotide sequence ID" value="NZ_CBFHAM010000046.1"/>
</dbReference>
<keyword evidence="2" id="KW-1185">Reference proteome</keyword>
<dbReference type="Proteomes" id="UP000676386">
    <property type="component" value="Unassembled WGS sequence"/>
</dbReference>
<proteinExistence type="predicted"/>
<protein>
    <submittedName>
        <fullName evidence="1">DUF2867 domain-containing protein</fullName>
    </submittedName>
</protein>
<reference evidence="1 2" key="1">
    <citation type="submission" date="2021-04" db="EMBL/GenBank/DDBJ databases">
        <title>Chitinophaga sp. nov., isolated from the rhizosphere soil.</title>
        <authorList>
            <person name="He S."/>
        </authorList>
    </citation>
    <scope>NUCLEOTIDE SEQUENCE [LARGE SCALE GENOMIC DNA]</scope>
    <source>
        <strain evidence="1 2">2R12</strain>
    </source>
</reference>
<dbReference type="InterPro" id="IPR021295">
    <property type="entry name" value="DUF2867"/>
</dbReference>
<sequence>MMPKVPEDSLLRRQTASVDYQDCFAANIPTNHPVSITATGLAFSTGTPAWIRKMLKLRDRIVGRFGLKTAKKLAVTSSGTLNCGDQLGIFKVLDKNEKELILGENDKHLDFRVSLYLQQQPAQQQLLCTTTVHYNNRWGRIYFFFVKPFHRLIVPAMMKSTISQLSTAGN</sequence>
<organism evidence="1 2">
    <name type="scientific">Chitinophaga hostae</name>
    <dbReference type="NCBI Taxonomy" id="2831022"/>
    <lineage>
        <taxon>Bacteria</taxon>
        <taxon>Pseudomonadati</taxon>
        <taxon>Bacteroidota</taxon>
        <taxon>Chitinophagia</taxon>
        <taxon>Chitinophagales</taxon>
        <taxon>Chitinophagaceae</taxon>
        <taxon>Chitinophaga</taxon>
    </lineage>
</organism>
<evidence type="ECO:0000313" key="1">
    <source>
        <dbReference type="EMBL" id="MBS0025873.1"/>
    </source>
</evidence>
<dbReference type="Pfam" id="PF11066">
    <property type="entry name" value="DUF2867"/>
    <property type="match status" value="1"/>
</dbReference>
<accession>A0ABS5ISI2</accession>
<dbReference type="EMBL" id="JAGTXB010000001">
    <property type="protein sequence ID" value="MBS0025873.1"/>
    <property type="molecule type" value="Genomic_DNA"/>
</dbReference>
<gene>
    <name evidence="1" type="ORF">KE626_00985</name>
</gene>